<dbReference type="Proteomes" id="UP000070700">
    <property type="component" value="Unassembled WGS sequence"/>
</dbReference>
<accession>A0A194WZK6</accession>
<organism evidence="1 2">
    <name type="scientific">Mollisia scopiformis</name>
    <name type="common">Conifer needle endophyte fungus</name>
    <name type="synonym">Phialocephala scopiformis</name>
    <dbReference type="NCBI Taxonomy" id="149040"/>
    <lineage>
        <taxon>Eukaryota</taxon>
        <taxon>Fungi</taxon>
        <taxon>Dikarya</taxon>
        <taxon>Ascomycota</taxon>
        <taxon>Pezizomycotina</taxon>
        <taxon>Leotiomycetes</taxon>
        <taxon>Helotiales</taxon>
        <taxon>Mollisiaceae</taxon>
        <taxon>Mollisia</taxon>
    </lineage>
</organism>
<name>A0A194WZK6_MOLSC</name>
<evidence type="ECO:0000313" key="2">
    <source>
        <dbReference type="Proteomes" id="UP000070700"/>
    </source>
</evidence>
<dbReference type="KEGG" id="psco:LY89DRAFT_721403"/>
<dbReference type="EMBL" id="KQ947422">
    <property type="protein sequence ID" value="KUJ13378.1"/>
    <property type="molecule type" value="Genomic_DNA"/>
</dbReference>
<keyword evidence="2" id="KW-1185">Reference proteome</keyword>
<dbReference type="RefSeq" id="XP_018067733.1">
    <property type="nucleotide sequence ID" value="XM_018218646.1"/>
</dbReference>
<dbReference type="OrthoDB" id="5242418at2759"/>
<proteinExistence type="predicted"/>
<sequence>MAFPLGAAHAPSLGEWLIPGLSPRMDQAYTNLNTRDNSTTGNSTINMFIDAESSDYEYAASIVTACVDQTVYAIQCTANLPLVDGATCGPNGVIATLTSGASIYEFSSAATTVTEGYDVTVTGLETCHLAGTTAATCSATVEATVGTTKSAASTVETLSGSDYYRFDVEITGGAEKTVNPTGKCGAAANLNNKNLLVWALAGVIGVASIQTML</sequence>
<dbReference type="GeneID" id="28828372"/>
<protein>
    <submittedName>
        <fullName evidence="1">Uncharacterized protein</fullName>
    </submittedName>
</protein>
<evidence type="ECO:0000313" key="1">
    <source>
        <dbReference type="EMBL" id="KUJ13378.1"/>
    </source>
</evidence>
<reference evidence="1 2" key="1">
    <citation type="submission" date="2015-10" db="EMBL/GenBank/DDBJ databases">
        <title>Full genome of DAOMC 229536 Phialocephala scopiformis, a fungal endophyte of spruce producing the potent anti-insectan compound rugulosin.</title>
        <authorList>
            <consortium name="DOE Joint Genome Institute"/>
            <person name="Walker A.K."/>
            <person name="Frasz S.L."/>
            <person name="Seifert K.A."/>
            <person name="Miller J.D."/>
            <person name="Mondo S.J."/>
            <person name="Labutti K."/>
            <person name="Lipzen A."/>
            <person name="Dockter R."/>
            <person name="Kennedy M."/>
            <person name="Grigoriev I.V."/>
            <person name="Spatafora J.W."/>
        </authorList>
    </citation>
    <scope>NUCLEOTIDE SEQUENCE [LARGE SCALE GENOMIC DNA]</scope>
    <source>
        <strain evidence="1 2">CBS 120377</strain>
    </source>
</reference>
<gene>
    <name evidence="1" type="ORF">LY89DRAFT_721403</name>
</gene>
<dbReference type="AlphaFoldDB" id="A0A194WZK6"/>
<dbReference type="InParanoid" id="A0A194WZK6"/>